<dbReference type="AlphaFoldDB" id="A0A2P8DX65"/>
<dbReference type="Gene3D" id="1.10.10.10">
    <property type="entry name" value="Winged helix-like DNA-binding domain superfamily/Winged helix DNA-binding domain"/>
    <property type="match status" value="1"/>
</dbReference>
<proteinExistence type="predicted"/>
<dbReference type="InterPro" id="IPR053173">
    <property type="entry name" value="SAM-binding_MTase"/>
</dbReference>
<dbReference type="InterPro" id="IPR025714">
    <property type="entry name" value="Methyltranfer_dom"/>
</dbReference>
<evidence type="ECO:0000313" key="4">
    <source>
        <dbReference type="Proteomes" id="UP000243528"/>
    </source>
</evidence>
<name>A0A2P8DX65_9ACTN</name>
<evidence type="ECO:0000259" key="1">
    <source>
        <dbReference type="Pfam" id="PF13847"/>
    </source>
</evidence>
<dbReference type="PANTHER" id="PTHR45128:SF1">
    <property type="entry name" value="S-ADENOSYLMETHIONINE-DEPENDENT METHYLTRANSFERASE RV2258C"/>
    <property type="match status" value="1"/>
</dbReference>
<feature type="domain" description="Methyltransferase" evidence="1">
    <location>
        <begin position="181"/>
        <end position="294"/>
    </location>
</feature>
<keyword evidence="3" id="KW-0489">Methyltransferase</keyword>
<sequence length="364" mass="38405">MTATDLAPEQSPLDQEKVEAFAGRMLTTFTDACAALMISIGHQTGLFDVLAGTGPATSEQIARAAGVNERYVREWLGAMTTAKIVDHDPDEGTYRLPAEHAASLTRAAGPDNLATLTQMVSMLGEVEPAIVECFRNGGGLPYSAYPRFHRLMAENSAQVFDASLLDVTLPMAPGVADRLRAGADVLDIGCGQGHAINLLAQEFPASRFTGYDFSDEAIGHAREEAGALGLTNATFDVVDVATMTDADSYDLVTAFDSVHDQADPAGVLAAVARALRPGGTFLMVDIKASSNVADNVDSPLGTFFYTVSTLHCMSVSLGLDGAGLGTAWGRQLAESMLHDAGFTDVAVGEIEADILNYYYVARKG</sequence>
<dbReference type="SUPFAM" id="SSF53335">
    <property type="entry name" value="S-adenosyl-L-methionine-dependent methyltransferases"/>
    <property type="match status" value="1"/>
</dbReference>
<dbReference type="InterPro" id="IPR029063">
    <property type="entry name" value="SAM-dependent_MTases_sf"/>
</dbReference>
<comment type="caution">
    <text evidence="3">The sequence shown here is derived from an EMBL/GenBank/DDBJ whole genome shotgun (WGS) entry which is preliminary data.</text>
</comment>
<dbReference type="RefSeq" id="WP_106538275.1">
    <property type="nucleotide sequence ID" value="NZ_PYGE01000012.1"/>
</dbReference>
<dbReference type="EMBL" id="PYGE01000012">
    <property type="protein sequence ID" value="PSL01804.1"/>
    <property type="molecule type" value="Genomic_DNA"/>
</dbReference>
<dbReference type="PANTHER" id="PTHR45128">
    <property type="entry name" value="METHYLTRANSFERASE TYPE 11"/>
    <property type="match status" value="1"/>
</dbReference>
<keyword evidence="3" id="KW-0830">Ubiquinone</keyword>
<dbReference type="Proteomes" id="UP000243528">
    <property type="component" value="Unassembled WGS sequence"/>
</dbReference>
<dbReference type="Pfam" id="PF13847">
    <property type="entry name" value="Methyltransf_31"/>
    <property type="match status" value="1"/>
</dbReference>
<evidence type="ECO:0000313" key="3">
    <source>
        <dbReference type="EMBL" id="PSL01804.1"/>
    </source>
</evidence>
<dbReference type="GO" id="GO:0032259">
    <property type="term" value="P:methylation"/>
    <property type="evidence" value="ECO:0007669"/>
    <property type="project" value="UniProtKB-KW"/>
</dbReference>
<reference evidence="3 4" key="1">
    <citation type="submission" date="2018-03" db="EMBL/GenBank/DDBJ databases">
        <title>Genomic Encyclopedia of Archaeal and Bacterial Type Strains, Phase II (KMG-II): from individual species to whole genera.</title>
        <authorList>
            <person name="Goeker M."/>
        </authorList>
    </citation>
    <scope>NUCLEOTIDE SEQUENCE [LARGE SCALE GENOMIC DNA]</scope>
    <source>
        <strain evidence="3 4">DSM 45211</strain>
    </source>
</reference>
<keyword evidence="3" id="KW-0808">Transferase</keyword>
<dbReference type="Gene3D" id="3.40.50.150">
    <property type="entry name" value="Vaccinia Virus protein VP39"/>
    <property type="match status" value="1"/>
</dbReference>
<dbReference type="InterPro" id="IPR036390">
    <property type="entry name" value="WH_DNA-bd_sf"/>
</dbReference>
<feature type="domain" description="S-adenosylmethionine-dependent methyltransferase Rv2258c-like winged HTH" evidence="2">
    <location>
        <begin position="32"/>
        <end position="106"/>
    </location>
</feature>
<dbReference type="InterPro" id="IPR036388">
    <property type="entry name" value="WH-like_DNA-bd_sf"/>
</dbReference>
<evidence type="ECO:0000259" key="2">
    <source>
        <dbReference type="Pfam" id="PF21320"/>
    </source>
</evidence>
<dbReference type="OrthoDB" id="9801363at2"/>
<dbReference type="CDD" id="cd02440">
    <property type="entry name" value="AdoMet_MTases"/>
    <property type="match status" value="1"/>
</dbReference>
<gene>
    <name evidence="3" type="ORF">CLV30_11243</name>
</gene>
<organism evidence="3 4">
    <name type="scientific">Haloactinopolyspora alba</name>
    <dbReference type="NCBI Taxonomy" id="648780"/>
    <lineage>
        <taxon>Bacteria</taxon>
        <taxon>Bacillati</taxon>
        <taxon>Actinomycetota</taxon>
        <taxon>Actinomycetes</taxon>
        <taxon>Jiangellales</taxon>
        <taxon>Jiangellaceae</taxon>
        <taxon>Haloactinopolyspora</taxon>
    </lineage>
</organism>
<accession>A0A2P8DX65</accession>
<dbReference type="Pfam" id="PF21320">
    <property type="entry name" value="WHD_Rv2258c"/>
    <property type="match status" value="1"/>
</dbReference>
<dbReference type="SUPFAM" id="SSF46785">
    <property type="entry name" value="Winged helix' DNA-binding domain"/>
    <property type="match status" value="1"/>
</dbReference>
<keyword evidence="4" id="KW-1185">Reference proteome</keyword>
<dbReference type="InterPro" id="IPR048711">
    <property type="entry name" value="WHD_Rv2258c"/>
</dbReference>
<dbReference type="GO" id="GO:0008168">
    <property type="term" value="F:methyltransferase activity"/>
    <property type="evidence" value="ECO:0007669"/>
    <property type="project" value="UniProtKB-KW"/>
</dbReference>
<protein>
    <submittedName>
        <fullName evidence="3">Ubiquinone/menaquinone biosynthesis C-methylase UbiE</fullName>
    </submittedName>
</protein>